<sequence>MPSAHSPQDNPFSVALRQIAARAAAPERGLSVRQLEAVSGLGRSTINDWLTGRSLPRNWHDGAAAVVEAVIRLAEQYGNAFADADEVRARCQAAYGQAKDEGPSAPPTPGDEPAVPRLAVAPPRRPSARGPWTR</sequence>
<organism evidence="2 3">
    <name type="scientific">Streptomyces rapamycinicus (strain ATCC 29253 / DSM 41530 / NRRL 5491 / AYB-994)</name>
    <name type="common">Streptomyces hygroscopicus (strain ATCC 29253)</name>
    <dbReference type="NCBI Taxonomy" id="1343740"/>
    <lineage>
        <taxon>Bacteria</taxon>
        <taxon>Bacillati</taxon>
        <taxon>Actinomycetota</taxon>
        <taxon>Actinomycetes</taxon>
        <taxon>Kitasatosporales</taxon>
        <taxon>Streptomycetaceae</taxon>
        <taxon>Streptomyces</taxon>
        <taxon>Streptomyces violaceusniger group</taxon>
    </lineage>
</organism>
<proteinExistence type="predicted"/>
<dbReference type="AlphaFoldDB" id="A0A3L8QWF9"/>
<accession>A0A3L8QWF9</accession>
<feature type="region of interest" description="Disordered" evidence="1">
    <location>
        <begin position="93"/>
        <end position="134"/>
    </location>
</feature>
<dbReference type="CDD" id="cd00093">
    <property type="entry name" value="HTH_XRE"/>
    <property type="match status" value="1"/>
</dbReference>
<dbReference type="InterPro" id="IPR001387">
    <property type="entry name" value="Cro/C1-type_HTH"/>
</dbReference>
<gene>
    <name evidence="2" type="ORF">D3C57_144060</name>
</gene>
<reference evidence="2 3" key="1">
    <citation type="journal article" date="2018" name="J. Biol. Chem.">
        <title>Discovery of the actinoplanic acid pathway in Streptomyces rapamycinicus reveals a genetically conserved synergism with rapamycin.</title>
        <authorList>
            <person name="Mrak P."/>
            <person name="Krastel P."/>
            <person name="Pivk Lukancic P."/>
            <person name="Tao J."/>
            <person name="Pistorius D."/>
            <person name="Moore C.M."/>
        </authorList>
    </citation>
    <scope>NUCLEOTIDE SEQUENCE [LARGE SCALE GENOMIC DNA]</scope>
    <source>
        <strain evidence="2 3">NRRL 5491</strain>
    </source>
</reference>
<dbReference type="Proteomes" id="UP000281594">
    <property type="component" value="Unassembled WGS sequence"/>
</dbReference>
<feature type="compositionally biased region" description="Low complexity" evidence="1">
    <location>
        <begin position="113"/>
        <end position="134"/>
    </location>
</feature>
<evidence type="ECO:0000313" key="3">
    <source>
        <dbReference type="Proteomes" id="UP000281594"/>
    </source>
</evidence>
<comment type="caution">
    <text evidence="2">The sequence shown here is derived from an EMBL/GenBank/DDBJ whole genome shotgun (WGS) entry which is preliminary data.</text>
</comment>
<dbReference type="EMBL" id="QYCY01000004">
    <property type="protein sequence ID" value="RLV71657.1"/>
    <property type="molecule type" value="Genomic_DNA"/>
</dbReference>
<evidence type="ECO:0000313" key="2">
    <source>
        <dbReference type="EMBL" id="RLV71657.1"/>
    </source>
</evidence>
<dbReference type="RefSeq" id="WP_158634981.1">
    <property type="nucleotide sequence ID" value="NZ_CP085193.1"/>
</dbReference>
<evidence type="ECO:0000256" key="1">
    <source>
        <dbReference type="SAM" id="MobiDB-lite"/>
    </source>
</evidence>
<name>A0A3L8QWF9_STRRN</name>
<protein>
    <submittedName>
        <fullName evidence="2">Uncharacterized protein</fullName>
    </submittedName>
</protein>